<dbReference type="GO" id="GO:0051082">
    <property type="term" value="F:unfolded protein binding"/>
    <property type="evidence" value="ECO:0007669"/>
    <property type="project" value="InterPro"/>
</dbReference>
<protein>
    <recommendedName>
        <fullName evidence="2">J domain-containing protein</fullName>
    </recommendedName>
</protein>
<dbReference type="Proteomes" id="UP000694580">
    <property type="component" value="Chromosome 6"/>
</dbReference>
<sequence>MGRDYYAVLEINRSATVADIKQAYRRLALVSHPLASPAAAADASDSFSRLAEAYDVLSNPQTKAIYDKFGEEGLKGGVPKDTEAGTWTSGYTYHGNPNKTFSQFFGGDNPFADGAEMNTAHGGLWGGRKKKQGAPIERDLFLDLEDLFHGCAKKIKISRKVMNEDGHTSSIRDTILTVNVKPGWTEGTKIIFSQQGDQEPNSVPADIVFVVRQKSHPRFERQNNDLIYTVHTSLKKALTGFSVNVETLDGRFLNIPINDVVHPNYRKVVTGEGMPIASSPHSRGNLILRFDAEFPKKLLEKKQLRSLTC</sequence>
<evidence type="ECO:0000313" key="3">
    <source>
        <dbReference type="Ensembl" id="ENSDCDP00010001570.1"/>
    </source>
</evidence>
<dbReference type="PROSITE" id="PS00636">
    <property type="entry name" value="DNAJ_1"/>
    <property type="match status" value="1"/>
</dbReference>
<gene>
    <name evidence="3" type="primary">DNAJB13</name>
</gene>
<dbReference type="AlphaFoldDB" id="A0AAY4A106"/>
<dbReference type="Pfam" id="PF00226">
    <property type="entry name" value="DnaJ"/>
    <property type="match status" value="1"/>
</dbReference>
<dbReference type="InterPro" id="IPR008971">
    <property type="entry name" value="HSP40/DnaJ_pept-bd"/>
</dbReference>
<dbReference type="SUPFAM" id="SSF46565">
    <property type="entry name" value="Chaperone J-domain"/>
    <property type="match status" value="1"/>
</dbReference>
<dbReference type="InterPro" id="IPR036869">
    <property type="entry name" value="J_dom_sf"/>
</dbReference>
<dbReference type="GO" id="GO:0005829">
    <property type="term" value="C:cytosol"/>
    <property type="evidence" value="ECO:0007669"/>
    <property type="project" value="TreeGrafter"/>
</dbReference>
<dbReference type="Ensembl" id="ENSDCDT00010001639.1">
    <property type="protein sequence ID" value="ENSDCDP00010001570.1"/>
    <property type="gene ID" value="ENSDCDG00010000815.1"/>
</dbReference>
<dbReference type="InterPro" id="IPR018253">
    <property type="entry name" value="DnaJ_domain_CS"/>
</dbReference>
<reference evidence="3" key="2">
    <citation type="submission" date="2025-08" db="UniProtKB">
        <authorList>
            <consortium name="Ensembl"/>
        </authorList>
    </citation>
    <scope>IDENTIFICATION</scope>
</reference>
<dbReference type="PANTHER" id="PTHR24078:SF519">
    <property type="entry name" value="DNAJ HOMOLOG SUBFAMILY B MEMBER 13"/>
    <property type="match status" value="1"/>
</dbReference>
<evidence type="ECO:0000313" key="4">
    <source>
        <dbReference type="Proteomes" id="UP000694580"/>
    </source>
</evidence>
<dbReference type="SMART" id="SM00271">
    <property type="entry name" value="DnaJ"/>
    <property type="match status" value="1"/>
</dbReference>
<dbReference type="RefSeq" id="XP_028839984.1">
    <property type="nucleotide sequence ID" value="XM_028984151.1"/>
</dbReference>
<keyword evidence="4" id="KW-1185">Reference proteome</keyword>
<dbReference type="Gene3D" id="1.10.287.110">
    <property type="entry name" value="DnaJ domain"/>
    <property type="match status" value="1"/>
</dbReference>
<proteinExistence type="predicted"/>
<evidence type="ECO:0000256" key="1">
    <source>
        <dbReference type="ARBA" id="ARBA00023186"/>
    </source>
</evidence>
<dbReference type="FunFam" id="2.60.260.20:FF:000006">
    <property type="entry name" value="DnaJ subfamily B member 13"/>
    <property type="match status" value="1"/>
</dbReference>
<accession>A0AAY4A106</accession>
<dbReference type="Pfam" id="PF01556">
    <property type="entry name" value="DnaJ_C"/>
    <property type="match status" value="1"/>
</dbReference>
<dbReference type="InterPro" id="IPR002939">
    <property type="entry name" value="DnaJ_C"/>
</dbReference>
<keyword evidence="1" id="KW-0143">Chaperone</keyword>
<organism evidence="3 4">
    <name type="scientific">Denticeps clupeoides</name>
    <name type="common">denticle herring</name>
    <dbReference type="NCBI Taxonomy" id="299321"/>
    <lineage>
        <taxon>Eukaryota</taxon>
        <taxon>Metazoa</taxon>
        <taxon>Chordata</taxon>
        <taxon>Craniata</taxon>
        <taxon>Vertebrata</taxon>
        <taxon>Euteleostomi</taxon>
        <taxon>Actinopterygii</taxon>
        <taxon>Neopterygii</taxon>
        <taxon>Teleostei</taxon>
        <taxon>Clupei</taxon>
        <taxon>Clupeiformes</taxon>
        <taxon>Denticipitoidei</taxon>
        <taxon>Denticipitidae</taxon>
        <taxon>Denticeps</taxon>
    </lineage>
</organism>
<dbReference type="CDD" id="cd06257">
    <property type="entry name" value="DnaJ"/>
    <property type="match status" value="1"/>
</dbReference>
<dbReference type="GeneID" id="114792755"/>
<feature type="domain" description="J" evidence="2">
    <location>
        <begin position="4"/>
        <end position="70"/>
    </location>
</feature>
<dbReference type="GO" id="GO:0051087">
    <property type="term" value="F:protein-folding chaperone binding"/>
    <property type="evidence" value="ECO:0007669"/>
    <property type="project" value="TreeGrafter"/>
</dbReference>
<dbReference type="GeneTree" id="ENSGT00940000158090"/>
<reference evidence="3" key="3">
    <citation type="submission" date="2025-09" db="UniProtKB">
        <authorList>
            <consortium name="Ensembl"/>
        </authorList>
    </citation>
    <scope>IDENTIFICATION</scope>
</reference>
<dbReference type="FunFam" id="1.10.287.110:FF:000106">
    <property type="entry name" value="Putative heat shock protein-like protein"/>
    <property type="match status" value="1"/>
</dbReference>
<dbReference type="Gene3D" id="2.60.260.20">
    <property type="entry name" value="Urease metallochaperone UreE, N-terminal domain"/>
    <property type="match status" value="2"/>
</dbReference>
<dbReference type="InterPro" id="IPR051339">
    <property type="entry name" value="DnaJ_subfamily_B"/>
</dbReference>
<name>A0AAY4A106_9TELE</name>
<reference evidence="3 4" key="1">
    <citation type="submission" date="2020-06" db="EMBL/GenBank/DDBJ databases">
        <authorList>
            <consortium name="Wellcome Sanger Institute Data Sharing"/>
        </authorList>
    </citation>
    <scope>NUCLEOTIDE SEQUENCE [LARGE SCALE GENOMIC DNA]</scope>
</reference>
<dbReference type="CDD" id="cd10747">
    <property type="entry name" value="DnaJ_C"/>
    <property type="match status" value="1"/>
</dbReference>
<dbReference type="PANTHER" id="PTHR24078">
    <property type="entry name" value="DNAJ HOMOLOG SUBFAMILY C MEMBER"/>
    <property type="match status" value="1"/>
</dbReference>
<dbReference type="FunFam" id="2.60.260.20:FF:000002">
    <property type="entry name" value="Dnaj homolog subfamily b member"/>
    <property type="match status" value="1"/>
</dbReference>
<dbReference type="PROSITE" id="PS50076">
    <property type="entry name" value="DNAJ_2"/>
    <property type="match status" value="1"/>
</dbReference>
<dbReference type="GO" id="GO:0006457">
    <property type="term" value="P:protein folding"/>
    <property type="evidence" value="ECO:0007669"/>
    <property type="project" value="InterPro"/>
</dbReference>
<dbReference type="SUPFAM" id="SSF49493">
    <property type="entry name" value="HSP40/DnaJ peptide-binding domain"/>
    <property type="match status" value="2"/>
</dbReference>
<dbReference type="InterPro" id="IPR001623">
    <property type="entry name" value="DnaJ_domain"/>
</dbReference>
<dbReference type="PRINTS" id="PR00625">
    <property type="entry name" value="JDOMAIN"/>
</dbReference>
<evidence type="ECO:0000259" key="2">
    <source>
        <dbReference type="PROSITE" id="PS50076"/>
    </source>
</evidence>